<dbReference type="InterPro" id="IPR038508">
    <property type="entry name" value="ArfGAP_dom_sf"/>
</dbReference>
<dbReference type="GeneID" id="17294848"/>
<reference evidence="2 4" key="1">
    <citation type="journal article" date="2012" name="Nature">
        <title>Algal genomes reveal evolutionary mosaicism and the fate of nucleomorphs.</title>
        <authorList>
            <consortium name="DOE Joint Genome Institute"/>
            <person name="Curtis B.A."/>
            <person name="Tanifuji G."/>
            <person name="Burki F."/>
            <person name="Gruber A."/>
            <person name="Irimia M."/>
            <person name="Maruyama S."/>
            <person name="Arias M.C."/>
            <person name="Ball S.G."/>
            <person name="Gile G.H."/>
            <person name="Hirakawa Y."/>
            <person name="Hopkins J.F."/>
            <person name="Kuo A."/>
            <person name="Rensing S.A."/>
            <person name="Schmutz J."/>
            <person name="Symeonidi A."/>
            <person name="Elias M."/>
            <person name="Eveleigh R.J."/>
            <person name="Herman E.K."/>
            <person name="Klute M.J."/>
            <person name="Nakayama T."/>
            <person name="Obornik M."/>
            <person name="Reyes-Prieto A."/>
            <person name="Armbrust E.V."/>
            <person name="Aves S.J."/>
            <person name="Beiko R.G."/>
            <person name="Coutinho P."/>
            <person name="Dacks J.B."/>
            <person name="Durnford D.G."/>
            <person name="Fast N.M."/>
            <person name="Green B.R."/>
            <person name="Grisdale C.J."/>
            <person name="Hempel F."/>
            <person name="Henrissat B."/>
            <person name="Hoppner M.P."/>
            <person name="Ishida K."/>
            <person name="Kim E."/>
            <person name="Koreny L."/>
            <person name="Kroth P.G."/>
            <person name="Liu Y."/>
            <person name="Malik S.B."/>
            <person name="Maier U.G."/>
            <person name="McRose D."/>
            <person name="Mock T."/>
            <person name="Neilson J.A."/>
            <person name="Onodera N.T."/>
            <person name="Poole A.M."/>
            <person name="Pritham E.J."/>
            <person name="Richards T.A."/>
            <person name="Rocap G."/>
            <person name="Roy S.W."/>
            <person name="Sarai C."/>
            <person name="Schaack S."/>
            <person name="Shirato S."/>
            <person name="Slamovits C.H."/>
            <person name="Spencer D.F."/>
            <person name="Suzuki S."/>
            <person name="Worden A.Z."/>
            <person name="Zauner S."/>
            <person name="Barry K."/>
            <person name="Bell C."/>
            <person name="Bharti A.K."/>
            <person name="Crow J.A."/>
            <person name="Grimwood J."/>
            <person name="Kramer R."/>
            <person name="Lindquist E."/>
            <person name="Lucas S."/>
            <person name="Salamov A."/>
            <person name="McFadden G.I."/>
            <person name="Lane C.E."/>
            <person name="Keeling P.J."/>
            <person name="Gray M.W."/>
            <person name="Grigoriev I.V."/>
            <person name="Archibald J.M."/>
        </authorList>
    </citation>
    <scope>NUCLEOTIDE SEQUENCE</scope>
    <source>
        <strain evidence="2 4">CCMP2712</strain>
    </source>
</reference>
<evidence type="ECO:0000313" key="2">
    <source>
        <dbReference type="EMBL" id="EKX38155.1"/>
    </source>
</evidence>
<dbReference type="RefSeq" id="XP_005825135.1">
    <property type="nucleotide sequence ID" value="XM_005825078.1"/>
</dbReference>
<dbReference type="AlphaFoldDB" id="L1IQQ9"/>
<reference evidence="3" key="3">
    <citation type="submission" date="2015-06" db="UniProtKB">
        <authorList>
            <consortium name="EnsemblProtists"/>
        </authorList>
    </citation>
    <scope>IDENTIFICATION</scope>
</reference>
<dbReference type="Proteomes" id="UP000011087">
    <property type="component" value="Unassembled WGS sequence"/>
</dbReference>
<reference evidence="4" key="2">
    <citation type="submission" date="2012-11" db="EMBL/GenBank/DDBJ databases">
        <authorList>
            <person name="Kuo A."/>
            <person name="Curtis B.A."/>
            <person name="Tanifuji G."/>
            <person name="Burki F."/>
            <person name="Gruber A."/>
            <person name="Irimia M."/>
            <person name="Maruyama S."/>
            <person name="Arias M.C."/>
            <person name="Ball S.G."/>
            <person name="Gile G.H."/>
            <person name="Hirakawa Y."/>
            <person name="Hopkins J.F."/>
            <person name="Rensing S.A."/>
            <person name="Schmutz J."/>
            <person name="Symeonidi A."/>
            <person name="Elias M."/>
            <person name="Eveleigh R.J."/>
            <person name="Herman E.K."/>
            <person name="Klute M.J."/>
            <person name="Nakayama T."/>
            <person name="Obornik M."/>
            <person name="Reyes-Prieto A."/>
            <person name="Armbrust E.V."/>
            <person name="Aves S.J."/>
            <person name="Beiko R.G."/>
            <person name="Coutinho P."/>
            <person name="Dacks J.B."/>
            <person name="Durnford D.G."/>
            <person name="Fast N.M."/>
            <person name="Green B.R."/>
            <person name="Grisdale C."/>
            <person name="Hempe F."/>
            <person name="Henrissat B."/>
            <person name="Hoppner M.P."/>
            <person name="Ishida K.-I."/>
            <person name="Kim E."/>
            <person name="Koreny L."/>
            <person name="Kroth P.G."/>
            <person name="Liu Y."/>
            <person name="Malik S.-B."/>
            <person name="Maier U.G."/>
            <person name="McRose D."/>
            <person name="Mock T."/>
            <person name="Neilson J.A."/>
            <person name="Onodera N.T."/>
            <person name="Poole A.M."/>
            <person name="Pritham E.J."/>
            <person name="Richards T.A."/>
            <person name="Rocap G."/>
            <person name="Roy S.W."/>
            <person name="Sarai C."/>
            <person name="Schaack S."/>
            <person name="Shirato S."/>
            <person name="Slamovits C.H."/>
            <person name="Spencer D.F."/>
            <person name="Suzuki S."/>
            <person name="Worden A.Z."/>
            <person name="Zauner S."/>
            <person name="Barry K."/>
            <person name="Bell C."/>
            <person name="Bharti A.K."/>
            <person name="Crow J.A."/>
            <person name="Grimwood J."/>
            <person name="Kramer R."/>
            <person name="Lindquist E."/>
            <person name="Lucas S."/>
            <person name="Salamov A."/>
            <person name="McFadden G.I."/>
            <person name="Lane C.E."/>
            <person name="Keeling P.J."/>
            <person name="Gray M.W."/>
            <person name="Grigoriev I.V."/>
            <person name="Archibald J.M."/>
        </authorList>
    </citation>
    <scope>NUCLEOTIDE SEQUENCE</scope>
    <source>
        <strain evidence="4">CCMP2712</strain>
    </source>
</reference>
<proteinExistence type="predicted"/>
<feature type="compositionally biased region" description="Polar residues" evidence="1">
    <location>
        <begin position="67"/>
        <end position="82"/>
    </location>
</feature>
<accession>L1IQQ9</accession>
<gene>
    <name evidence="2" type="ORF">GUITHDRAFT_115703</name>
</gene>
<protein>
    <submittedName>
        <fullName evidence="2 3">Uncharacterized protein</fullName>
    </submittedName>
</protein>
<feature type="region of interest" description="Disordered" evidence="1">
    <location>
        <begin position="12"/>
        <end position="31"/>
    </location>
</feature>
<dbReference type="KEGG" id="gtt:GUITHDRAFT_115703"/>
<feature type="region of interest" description="Disordered" evidence="1">
    <location>
        <begin position="44"/>
        <end position="89"/>
    </location>
</feature>
<evidence type="ECO:0000256" key="1">
    <source>
        <dbReference type="SAM" id="MobiDB-lite"/>
    </source>
</evidence>
<sequence length="183" mass="19647">MTLVVLQAAEWEHGLAESQRPSPEASDMQREEFIRNKYVRRKWIRPTGASRDQDGMVKSDRGESSQRETAAGTQTKIQQSSATKKEEAPLAAVAPTANLISFDDDAGHVPIAQPARAAANTLLDDMLTMNISANASTSADLLAFGFTEPSVQQGAASMANFSQSGSNTQGGTKDPFEDLFGLK</sequence>
<organism evidence="2">
    <name type="scientific">Guillardia theta (strain CCMP2712)</name>
    <name type="common">Cryptophyte</name>
    <dbReference type="NCBI Taxonomy" id="905079"/>
    <lineage>
        <taxon>Eukaryota</taxon>
        <taxon>Cryptophyceae</taxon>
        <taxon>Pyrenomonadales</taxon>
        <taxon>Geminigeraceae</taxon>
        <taxon>Guillardia</taxon>
    </lineage>
</organism>
<keyword evidence="4" id="KW-1185">Reference proteome</keyword>
<feature type="compositionally biased region" description="Polar residues" evidence="1">
    <location>
        <begin position="157"/>
        <end position="171"/>
    </location>
</feature>
<name>L1IQQ9_GUITC</name>
<dbReference type="HOGENOM" id="CLU_1477778_0_0_1"/>
<dbReference type="Gene3D" id="1.10.220.150">
    <property type="entry name" value="Arf GTPase activating protein"/>
    <property type="match status" value="1"/>
</dbReference>
<dbReference type="EMBL" id="JH993051">
    <property type="protein sequence ID" value="EKX38155.1"/>
    <property type="molecule type" value="Genomic_DNA"/>
</dbReference>
<feature type="region of interest" description="Disordered" evidence="1">
    <location>
        <begin position="157"/>
        <end position="183"/>
    </location>
</feature>
<dbReference type="PaxDb" id="55529-EKX38155"/>
<evidence type="ECO:0000313" key="3">
    <source>
        <dbReference type="EnsemblProtists" id="EKX38155"/>
    </source>
</evidence>
<evidence type="ECO:0000313" key="4">
    <source>
        <dbReference type="Proteomes" id="UP000011087"/>
    </source>
</evidence>
<feature type="compositionally biased region" description="Basic and acidic residues" evidence="1">
    <location>
        <begin position="51"/>
        <end position="66"/>
    </location>
</feature>
<dbReference type="EnsemblProtists" id="EKX38155">
    <property type="protein sequence ID" value="EKX38155"/>
    <property type="gene ID" value="GUITHDRAFT_115703"/>
</dbReference>